<feature type="region of interest" description="Disordered" evidence="1">
    <location>
        <begin position="289"/>
        <end position="310"/>
    </location>
</feature>
<dbReference type="Proteomes" id="UP000283530">
    <property type="component" value="Unassembled WGS sequence"/>
</dbReference>
<proteinExistence type="predicted"/>
<dbReference type="EMBL" id="QPKB01000004">
    <property type="protein sequence ID" value="RWR82260.1"/>
    <property type="molecule type" value="Genomic_DNA"/>
</dbReference>
<feature type="region of interest" description="Disordered" evidence="1">
    <location>
        <begin position="103"/>
        <end position="125"/>
    </location>
</feature>
<dbReference type="OrthoDB" id="10537738at2759"/>
<keyword evidence="3" id="KW-1185">Reference proteome</keyword>
<feature type="compositionally biased region" description="Polar residues" evidence="1">
    <location>
        <begin position="293"/>
        <end position="302"/>
    </location>
</feature>
<comment type="caution">
    <text evidence="2">The sequence shown here is derived from an EMBL/GenBank/DDBJ whole genome shotgun (WGS) entry which is preliminary data.</text>
</comment>
<feature type="region of interest" description="Disordered" evidence="1">
    <location>
        <begin position="200"/>
        <end position="220"/>
    </location>
</feature>
<reference evidence="2 3" key="1">
    <citation type="journal article" date="2019" name="Nat. Plants">
        <title>Stout camphor tree genome fills gaps in understanding of flowering plant genome evolution.</title>
        <authorList>
            <person name="Chaw S.M."/>
            <person name="Liu Y.C."/>
            <person name="Wu Y.W."/>
            <person name="Wang H.Y."/>
            <person name="Lin C.I."/>
            <person name="Wu C.S."/>
            <person name="Ke H.M."/>
            <person name="Chang L.Y."/>
            <person name="Hsu C.Y."/>
            <person name="Yang H.T."/>
            <person name="Sudianto E."/>
            <person name="Hsu M.H."/>
            <person name="Wu K.P."/>
            <person name="Wang L.N."/>
            <person name="Leebens-Mack J.H."/>
            <person name="Tsai I.J."/>
        </authorList>
    </citation>
    <scope>NUCLEOTIDE SEQUENCE [LARGE SCALE GENOMIC DNA]</scope>
    <source>
        <strain evidence="3">cv. Chaw 1501</strain>
        <tissue evidence="2">Young leaves</tissue>
    </source>
</reference>
<sequence>MAVDMFALGTAFLASDNAPEFQGINQEEVPGTSILAEVGCENYVREGSANSLRGTTIAADPVENKSTVILEAAEMSGEEAQEVSGSKEIEYSFWKQIGEASNLEGTPGELETEKMKGSSELVPEELGNSSFEEVTMNEEVEKKDGFSCDYNLVVHENECFEAMEKELKCRAHNLMDKEKASILGDEFNYDDSNKYSGRENLESEIKNSECKESKDAAPVKPEDPLELQGLEEMNVNVGAVGIVFLAPSGGAEYEASYTNFEEQSSSQMLLPTYSGEEESTEIQVTELPDKLSSKSTDCTNENYDSEVEGSLVDEAEATPLSRGEEKHLADSSRLEISVSFETIDVMCEKGSSEHEEPDTVSALEETVEEGLVSANFKESLESEVMAQFTEEKEIVDILEGKFDSDDAKDVAGDNGSVRFSPQKFDFAVSEGVFLPKVALAPNPDEDFKDPTEFTELQFFAETSSSLQHELGADNCSSPSTALEHLGNEQEREIASIVDAAANITSPMTDSSNRNKASYVCKEQEHDGQEENGNTHCSLSRRAPFEDVNREATSNLIGSGNLEIRGGEISSLLNDMWISTVQVEKQTRRIGSQKLKALESLKLSSEMKENTPVVKQVQLSDRGLGKSATSVCKRRALQDLKTVKEQ</sequence>
<organism evidence="2 3">
    <name type="scientific">Cinnamomum micranthum f. kanehirae</name>
    <dbReference type="NCBI Taxonomy" id="337451"/>
    <lineage>
        <taxon>Eukaryota</taxon>
        <taxon>Viridiplantae</taxon>
        <taxon>Streptophyta</taxon>
        <taxon>Embryophyta</taxon>
        <taxon>Tracheophyta</taxon>
        <taxon>Spermatophyta</taxon>
        <taxon>Magnoliopsida</taxon>
        <taxon>Magnoliidae</taxon>
        <taxon>Laurales</taxon>
        <taxon>Lauraceae</taxon>
        <taxon>Cinnamomum</taxon>
    </lineage>
</organism>
<dbReference type="AlphaFoldDB" id="A0A3S3MLM5"/>
<gene>
    <name evidence="2" type="ORF">CKAN_01097500</name>
</gene>
<evidence type="ECO:0000313" key="3">
    <source>
        <dbReference type="Proteomes" id="UP000283530"/>
    </source>
</evidence>
<evidence type="ECO:0000256" key="1">
    <source>
        <dbReference type="SAM" id="MobiDB-lite"/>
    </source>
</evidence>
<evidence type="ECO:0000313" key="2">
    <source>
        <dbReference type="EMBL" id="RWR82260.1"/>
    </source>
</evidence>
<name>A0A3S3MLM5_9MAGN</name>
<protein>
    <submittedName>
        <fullName evidence="2">Uncharacterized protein</fullName>
    </submittedName>
</protein>
<accession>A0A3S3MLM5</accession>